<keyword evidence="7" id="KW-0998">Cell outer membrane</keyword>
<dbReference type="Gene3D" id="1.20.1600.10">
    <property type="entry name" value="Outer membrane efflux proteins (OEP)"/>
    <property type="match status" value="1"/>
</dbReference>
<dbReference type="GO" id="GO:0015562">
    <property type="term" value="F:efflux transmembrane transporter activity"/>
    <property type="evidence" value="ECO:0007669"/>
    <property type="project" value="InterPro"/>
</dbReference>
<dbReference type="PANTHER" id="PTHR30026">
    <property type="entry name" value="OUTER MEMBRANE PROTEIN TOLC"/>
    <property type="match status" value="1"/>
</dbReference>
<dbReference type="PANTHER" id="PTHR30026:SF20">
    <property type="entry name" value="OUTER MEMBRANE PROTEIN TOLC"/>
    <property type="match status" value="1"/>
</dbReference>
<evidence type="ECO:0000256" key="1">
    <source>
        <dbReference type="ARBA" id="ARBA00004442"/>
    </source>
</evidence>
<accession>A0A364Y6B0</accession>
<comment type="subcellular location">
    <subcellularLocation>
        <location evidence="1">Cell outer membrane</location>
    </subcellularLocation>
</comment>
<proteinExistence type="inferred from homology"/>
<keyword evidence="6" id="KW-0472">Membrane</keyword>
<evidence type="ECO:0000256" key="7">
    <source>
        <dbReference type="ARBA" id="ARBA00023237"/>
    </source>
</evidence>
<dbReference type="Pfam" id="PF02321">
    <property type="entry name" value="OEP"/>
    <property type="match status" value="2"/>
</dbReference>
<dbReference type="GO" id="GO:0015288">
    <property type="term" value="F:porin activity"/>
    <property type="evidence" value="ECO:0007669"/>
    <property type="project" value="TreeGrafter"/>
</dbReference>
<keyword evidence="8" id="KW-0732">Signal</keyword>
<keyword evidence="5" id="KW-0812">Transmembrane</keyword>
<gene>
    <name evidence="9" type="ORF">DQQ10_08255</name>
</gene>
<name>A0A364Y6B0_9BACT</name>
<evidence type="ECO:0000256" key="5">
    <source>
        <dbReference type="ARBA" id="ARBA00022692"/>
    </source>
</evidence>
<dbReference type="SUPFAM" id="SSF56954">
    <property type="entry name" value="Outer membrane efflux proteins (OEP)"/>
    <property type="match status" value="1"/>
</dbReference>
<evidence type="ECO:0000256" key="2">
    <source>
        <dbReference type="ARBA" id="ARBA00007613"/>
    </source>
</evidence>
<dbReference type="AlphaFoldDB" id="A0A364Y6B0"/>
<evidence type="ECO:0000313" key="10">
    <source>
        <dbReference type="Proteomes" id="UP000251889"/>
    </source>
</evidence>
<dbReference type="InterPro" id="IPR003423">
    <property type="entry name" value="OMP_efflux"/>
</dbReference>
<evidence type="ECO:0000256" key="4">
    <source>
        <dbReference type="ARBA" id="ARBA00022452"/>
    </source>
</evidence>
<keyword evidence="10" id="KW-1185">Reference proteome</keyword>
<sequence>MKRVYQIILLLLLITPLWTHAQTDSTSSFSLDDCIKYALENSVDVKNAKIEEQISQAKVRETTGMGLPQIDGTVNVTHNPKLPRMFMEYPGFFAQQPTPENPNPPPATPGIEDGEVFAMPNLFQLKSSGDAGINATQLLFSSTYLVGLRAAKTYKELSYKTTEQTKIQTVENVTKAYYGVLINNERVALFDNNIGRVDSLLKTTKALNQNGFAEEIDVDRIQVTLNNLKIEKLKFQNLQNLSLALLKFQMNYPMDQQLAIDGDLTAIEVNEETLNQYVSGWDFKNRIEYRLLETQRDLQKLNIKRMYSNGLPTLSAFVGAGYQTGSKNIAGLFKTESSFTETPDMGVDKWYPYTRFGLNLSIPIFSGMQRTYKIQQEKLALKKIENNFQSLQRSFDLNIQQNSITFENALESLKSQKENLTLADKVARVTKIKYEQGVGSNIEVIDAESSLRESQVNYYNALYDAIIAKVDLDKAFAKINPANYSTTDTQK</sequence>
<dbReference type="InterPro" id="IPR051906">
    <property type="entry name" value="TolC-like"/>
</dbReference>
<organism evidence="9 10">
    <name type="scientific">Pseudochryseolinea flava</name>
    <dbReference type="NCBI Taxonomy" id="2059302"/>
    <lineage>
        <taxon>Bacteria</taxon>
        <taxon>Pseudomonadati</taxon>
        <taxon>Bacteroidota</taxon>
        <taxon>Cytophagia</taxon>
        <taxon>Cytophagales</taxon>
        <taxon>Fulvivirgaceae</taxon>
        <taxon>Pseudochryseolinea</taxon>
    </lineage>
</organism>
<feature type="chain" id="PRO_5016718556" evidence="8">
    <location>
        <begin position="22"/>
        <end position="491"/>
    </location>
</feature>
<feature type="signal peptide" evidence="8">
    <location>
        <begin position="1"/>
        <end position="21"/>
    </location>
</feature>
<comment type="similarity">
    <text evidence="2">Belongs to the outer membrane factor (OMF) (TC 1.B.17) family.</text>
</comment>
<evidence type="ECO:0000256" key="8">
    <source>
        <dbReference type="SAM" id="SignalP"/>
    </source>
</evidence>
<dbReference type="GO" id="GO:0009279">
    <property type="term" value="C:cell outer membrane"/>
    <property type="evidence" value="ECO:0007669"/>
    <property type="project" value="UniProtKB-SubCell"/>
</dbReference>
<evidence type="ECO:0000256" key="3">
    <source>
        <dbReference type="ARBA" id="ARBA00022448"/>
    </source>
</evidence>
<dbReference type="OrthoDB" id="367883at2"/>
<reference evidence="9 10" key="1">
    <citation type="submission" date="2018-06" db="EMBL/GenBank/DDBJ databases">
        <title>Chryseolinea flavus sp. nov., a member of the phylum Bacteroidetes isolated from soil.</title>
        <authorList>
            <person name="Li Y."/>
            <person name="Wang J."/>
        </authorList>
    </citation>
    <scope>NUCLEOTIDE SEQUENCE [LARGE SCALE GENOMIC DNA]</scope>
    <source>
        <strain evidence="9 10">SDU1-6</strain>
    </source>
</reference>
<evidence type="ECO:0000313" key="9">
    <source>
        <dbReference type="EMBL" id="RAW01638.1"/>
    </source>
</evidence>
<dbReference type="EMBL" id="QMFY01000003">
    <property type="protein sequence ID" value="RAW01638.1"/>
    <property type="molecule type" value="Genomic_DNA"/>
</dbReference>
<evidence type="ECO:0000256" key="6">
    <source>
        <dbReference type="ARBA" id="ARBA00023136"/>
    </source>
</evidence>
<protein>
    <submittedName>
        <fullName evidence="9">TolC family protein</fullName>
    </submittedName>
</protein>
<dbReference type="RefSeq" id="WP_112746378.1">
    <property type="nucleotide sequence ID" value="NZ_QMFY01000003.1"/>
</dbReference>
<dbReference type="Proteomes" id="UP000251889">
    <property type="component" value="Unassembled WGS sequence"/>
</dbReference>
<dbReference type="GO" id="GO:1990281">
    <property type="term" value="C:efflux pump complex"/>
    <property type="evidence" value="ECO:0007669"/>
    <property type="project" value="TreeGrafter"/>
</dbReference>
<keyword evidence="3" id="KW-0813">Transport</keyword>
<keyword evidence="4" id="KW-1134">Transmembrane beta strand</keyword>
<comment type="caution">
    <text evidence="9">The sequence shown here is derived from an EMBL/GenBank/DDBJ whole genome shotgun (WGS) entry which is preliminary data.</text>
</comment>